<dbReference type="EMBL" id="CAEZWH010000020">
    <property type="protein sequence ID" value="CAB4645954.1"/>
    <property type="molecule type" value="Genomic_DNA"/>
</dbReference>
<dbReference type="GO" id="GO:0003677">
    <property type="term" value="F:DNA binding"/>
    <property type="evidence" value="ECO:0007669"/>
    <property type="project" value="UniProtKB-KW"/>
</dbReference>
<dbReference type="PROSITE" id="PS50937">
    <property type="entry name" value="HTH_MERR_2"/>
    <property type="match status" value="1"/>
</dbReference>
<feature type="domain" description="HTH merR-type" evidence="3">
    <location>
        <begin position="6"/>
        <end position="80"/>
    </location>
</feature>
<dbReference type="Gene3D" id="1.10.1660.10">
    <property type="match status" value="1"/>
</dbReference>
<organism evidence="4">
    <name type="scientific">freshwater metagenome</name>
    <dbReference type="NCBI Taxonomy" id="449393"/>
    <lineage>
        <taxon>unclassified sequences</taxon>
        <taxon>metagenomes</taxon>
        <taxon>ecological metagenomes</taxon>
    </lineage>
</organism>
<dbReference type="SUPFAM" id="SSF46955">
    <property type="entry name" value="Putative DNA-binding domain"/>
    <property type="match status" value="1"/>
</dbReference>
<feature type="region of interest" description="Disordered" evidence="2">
    <location>
        <begin position="82"/>
        <end position="136"/>
    </location>
</feature>
<dbReference type="PANTHER" id="PTHR30204:SF89">
    <property type="entry name" value="HTH MERR-TYPE DOMAIN-CONTAINING PROTEIN"/>
    <property type="match status" value="1"/>
</dbReference>
<dbReference type="InterPro" id="IPR009061">
    <property type="entry name" value="DNA-bd_dom_put_sf"/>
</dbReference>
<dbReference type="Pfam" id="PF13411">
    <property type="entry name" value="MerR_1"/>
    <property type="match status" value="1"/>
</dbReference>
<name>A0A6J6KCK6_9ZZZZ</name>
<dbReference type="InterPro" id="IPR047057">
    <property type="entry name" value="MerR_fam"/>
</dbReference>
<evidence type="ECO:0000259" key="3">
    <source>
        <dbReference type="PROSITE" id="PS50937"/>
    </source>
</evidence>
<accession>A0A6J6KCK6</accession>
<proteinExistence type="predicted"/>
<evidence type="ECO:0000313" key="4">
    <source>
        <dbReference type="EMBL" id="CAB4645954.1"/>
    </source>
</evidence>
<protein>
    <submittedName>
        <fullName evidence="4">Unannotated protein</fullName>
    </submittedName>
</protein>
<keyword evidence="1" id="KW-0238">DNA-binding</keyword>
<dbReference type="SMART" id="SM00422">
    <property type="entry name" value="HTH_MERR"/>
    <property type="match status" value="1"/>
</dbReference>
<dbReference type="PANTHER" id="PTHR30204">
    <property type="entry name" value="REDOX-CYCLING DRUG-SENSING TRANSCRIPTIONAL ACTIVATOR SOXR"/>
    <property type="match status" value="1"/>
</dbReference>
<dbReference type="InterPro" id="IPR000551">
    <property type="entry name" value="MerR-type_HTH_dom"/>
</dbReference>
<evidence type="ECO:0000256" key="2">
    <source>
        <dbReference type="SAM" id="MobiDB-lite"/>
    </source>
</evidence>
<dbReference type="AlphaFoldDB" id="A0A6J6KCK6"/>
<gene>
    <name evidence="4" type="ORF">UFOPK2195_00204</name>
</gene>
<feature type="compositionally biased region" description="Basic and acidic residues" evidence="2">
    <location>
        <begin position="123"/>
        <end position="136"/>
    </location>
</feature>
<sequence>MDEKNYLSIGEVLGLLLDEFPDVTISKIRFLESQGLIEPERTPSGYRKFSTAEIDRLRFILREQRENYLPLKVIRNRLEGDTSDGMIRPYEDTNPRGIRNVTPASHPAASKSIPQAPAKPRGRQAERDNTTSLNRDELLQEATIDDAVLKQLVGAGLVTPKTVGDMEMFSVLDREIVEVGAKFVELGIDVRHLKAWKHSAEREMALFEQRIIPFLRQRNPAAREQAMELLNDLIELGEQLRASLMAAAAKPYVEGR</sequence>
<evidence type="ECO:0000256" key="1">
    <source>
        <dbReference type="ARBA" id="ARBA00023125"/>
    </source>
</evidence>
<dbReference type="CDD" id="cd00592">
    <property type="entry name" value="HTH_MerR-like"/>
    <property type="match status" value="1"/>
</dbReference>
<dbReference type="GO" id="GO:0003700">
    <property type="term" value="F:DNA-binding transcription factor activity"/>
    <property type="evidence" value="ECO:0007669"/>
    <property type="project" value="InterPro"/>
</dbReference>
<reference evidence="4" key="1">
    <citation type="submission" date="2020-05" db="EMBL/GenBank/DDBJ databases">
        <authorList>
            <person name="Chiriac C."/>
            <person name="Salcher M."/>
            <person name="Ghai R."/>
            <person name="Kavagutti S V."/>
        </authorList>
    </citation>
    <scope>NUCLEOTIDE SEQUENCE</scope>
</reference>